<feature type="domain" description="Beta-ketoacyl-[acyl-carrier-protein] synthase III N-terminal" evidence="4">
    <location>
        <begin position="107"/>
        <end position="188"/>
    </location>
</feature>
<dbReference type="GO" id="GO:0033818">
    <property type="term" value="F:beta-ketoacyl-acyl-carrier-protein synthase III activity"/>
    <property type="evidence" value="ECO:0007669"/>
    <property type="project" value="UniProtKB-EC"/>
</dbReference>
<dbReference type="NCBIfam" id="NF005308">
    <property type="entry name" value="PRK06840.1"/>
    <property type="match status" value="1"/>
</dbReference>
<accession>A0A3P3XMH9</accession>
<dbReference type="EC" id="2.3.1.180" evidence="5"/>
<organism evidence="5">
    <name type="scientific">uncultured spirochete</name>
    <dbReference type="NCBI Taxonomy" id="156406"/>
    <lineage>
        <taxon>Bacteria</taxon>
        <taxon>Pseudomonadati</taxon>
        <taxon>Spirochaetota</taxon>
        <taxon>Spirochaetia</taxon>
        <taxon>Spirochaetales</taxon>
        <taxon>environmental samples</taxon>
    </lineage>
</organism>
<dbReference type="GO" id="GO:0006633">
    <property type="term" value="P:fatty acid biosynthetic process"/>
    <property type="evidence" value="ECO:0007669"/>
    <property type="project" value="InterPro"/>
</dbReference>
<dbReference type="Pfam" id="PF08545">
    <property type="entry name" value="ACP_syn_III"/>
    <property type="match status" value="1"/>
</dbReference>
<name>A0A3P3XMH9_9SPIR</name>
<feature type="domain" description="Beta-ketoacyl-[acyl-carrier-protein] synthase III C-terminal" evidence="3">
    <location>
        <begin position="245"/>
        <end position="332"/>
    </location>
</feature>
<dbReference type="PANTHER" id="PTHR34069:SF2">
    <property type="entry name" value="BETA-KETOACYL-[ACYL-CARRIER-PROTEIN] SYNTHASE III"/>
    <property type="match status" value="1"/>
</dbReference>
<dbReference type="GO" id="GO:0044550">
    <property type="term" value="P:secondary metabolite biosynthetic process"/>
    <property type="evidence" value="ECO:0007669"/>
    <property type="project" value="TreeGrafter"/>
</dbReference>
<dbReference type="InterPro" id="IPR013751">
    <property type="entry name" value="ACP_syn_III_N"/>
</dbReference>
<evidence type="ECO:0000313" key="5">
    <source>
        <dbReference type="EMBL" id="SLM17511.1"/>
    </source>
</evidence>
<evidence type="ECO:0000256" key="1">
    <source>
        <dbReference type="ARBA" id="ARBA00022679"/>
    </source>
</evidence>
<dbReference type="EMBL" id="FWDO01000004">
    <property type="protein sequence ID" value="SLM17511.1"/>
    <property type="molecule type" value="Genomic_DNA"/>
</dbReference>
<protein>
    <submittedName>
        <fullName evidence="5">Beta-ketoacyl-acyl-carrier-protein synthase III</fullName>
        <ecNumber evidence="5">2.3.1.180</ecNumber>
    </submittedName>
</protein>
<keyword evidence="1 5" id="KW-0808">Transferase</keyword>
<dbReference type="InterPro" id="IPR013747">
    <property type="entry name" value="ACP_syn_III_C"/>
</dbReference>
<evidence type="ECO:0000256" key="2">
    <source>
        <dbReference type="ARBA" id="ARBA00023315"/>
    </source>
</evidence>
<sequence length="341" mass="37238">MHVGVAGIGLYIPKHYMTAADLAKATTVPEDVIALKFGIKRKPIAGPEETTSYMGMMAAKAALDDADIKAEDIDLLIWCGAQHKDYPCWLAGLYVANQLGATRAWSFDMEAMCGSMMAALDVAKSLMMVRDDLNTVLLVSGYRNNDLIDPSYPPTRFMMDIGSAGSACVLKKNLGRNVVLSSAFKGDGSLSEMCVVPVFGSKAWPPKPEDALHASFIVPDEQAFKQKLGEVTMPNFYAVIRESMRKSGFVEQGIDYLAILHFKRSAHLAALQELGLREDQSTYLENYGHLGQNDQLLSIKLGLETGKIREGSRIVMVGAGLGFVWACTVVQWGAWQESVKS</sequence>
<dbReference type="SUPFAM" id="SSF53901">
    <property type="entry name" value="Thiolase-like"/>
    <property type="match status" value="1"/>
</dbReference>
<keyword evidence="2 5" id="KW-0012">Acyltransferase</keyword>
<evidence type="ECO:0000259" key="3">
    <source>
        <dbReference type="Pfam" id="PF08541"/>
    </source>
</evidence>
<dbReference type="Pfam" id="PF08541">
    <property type="entry name" value="ACP_syn_III_C"/>
    <property type="match status" value="1"/>
</dbReference>
<reference evidence="5" key="1">
    <citation type="submission" date="2017-02" db="EMBL/GenBank/DDBJ databases">
        <authorList>
            <person name="Regsiter A."/>
            <person name="William W."/>
        </authorList>
    </citation>
    <scope>NUCLEOTIDE SEQUENCE</scope>
    <source>
        <strain evidence="5">BdmA 4</strain>
    </source>
</reference>
<evidence type="ECO:0000259" key="4">
    <source>
        <dbReference type="Pfam" id="PF08545"/>
    </source>
</evidence>
<gene>
    <name evidence="5" type="ORF">SPIRO4BDMA_40080</name>
</gene>
<dbReference type="GO" id="GO:0004315">
    <property type="term" value="F:3-oxoacyl-[acyl-carrier-protein] synthase activity"/>
    <property type="evidence" value="ECO:0007669"/>
    <property type="project" value="InterPro"/>
</dbReference>
<dbReference type="Gene3D" id="3.40.47.10">
    <property type="match status" value="1"/>
</dbReference>
<dbReference type="InterPro" id="IPR016039">
    <property type="entry name" value="Thiolase-like"/>
</dbReference>
<proteinExistence type="predicted"/>
<dbReference type="PANTHER" id="PTHR34069">
    <property type="entry name" value="3-OXOACYL-[ACYL-CARRIER-PROTEIN] SYNTHASE 3"/>
    <property type="match status" value="1"/>
</dbReference>
<dbReference type="AlphaFoldDB" id="A0A3P3XMH9"/>